<keyword evidence="1" id="KW-0472">Membrane</keyword>
<sequence length="245" mass="28029">MKQVMVVGVVVIVVLALTAVEPAMAGPGGKIARAAFETFWGRIILGILVLVFLPLITYMAIREKLAERRARKDLRFMAGYSAIFDWLAVQARAKDCFYRVHSGWEQADLSGVSGWMTEWYWQNQQQVHLERWEKEGLVNVCKVKKIRNLKPLLFVHRNQGEAHQDSMVVISIEAHMQDYLMHKGTGKVVEGSKRFKDVETIWSFTLEDGVWKVSDIEEDSMSMVYTKMVSELPDIESTVLSDFRA</sequence>
<dbReference type="RefSeq" id="WP_198343269.1">
    <property type="nucleotide sequence ID" value="NZ_CP021425.1"/>
</dbReference>
<evidence type="ECO:0000313" key="4">
    <source>
        <dbReference type="Proteomes" id="UP000196027"/>
    </source>
</evidence>
<keyword evidence="1" id="KW-1133">Transmembrane helix</keyword>
<keyword evidence="1" id="KW-0812">Transmembrane</keyword>
<dbReference type="Proteomes" id="UP000196027">
    <property type="component" value="Chromosome"/>
</dbReference>
<dbReference type="EMBL" id="CP021425">
    <property type="protein sequence ID" value="ARU55692.1"/>
    <property type="molecule type" value="Genomic_DNA"/>
</dbReference>
<dbReference type="SUPFAM" id="SSF54427">
    <property type="entry name" value="NTF2-like"/>
    <property type="match status" value="1"/>
</dbReference>
<dbReference type="KEGG" id="ome:OLMES_1617"/>
<proteinExistence type="predicted"/>
<dbReference type="Pfam" id="PF04280">
    <property type="entry name" value="Tim44"/>
    <property type="match status" value="1"/>
</dbReference>
<name>A0A1Y0I5E1_9GAMM</name>
<keyword evidence="4" id="KW-1185">Reference proteome</keyword>
<evidence type="ECO:0000313" key="3">
    <source>
        <dbReference type="EMBL" id="ARU55692.1"/>
    </source>
</evidence>
<dbReference type="Gene3D" id="3.10.450.240">
    <property type="match status" value="1"/>
</dbReference>
<accession>A0A1Y0I5E1</accession>
<dbReference type="InterPro" id="IPR032710">
    <property type="entry name" value="NTF2-like_dom_sf"/>
</dbReference>
<dbReference type="InterPro" id="IPR007379">
    <property type="entry name" value="Tim44-like_dom"/>
</dbReference>
<dbReference type="AlphaFoldDB" id="A0A1Y0I5E1"/>
<keyword evidence="3" id="KW-0449">Lipoprotein</keyword>
<protein>
    <submittedName>
        <fullName evidence="3">Lipoprotein</fullName>
    </submittedName>
</protein>
<gene>
    <name evidence="3" type="ORF">OLMES_1617</name>
</gene>
<feature type="domain" description="Tim44-like" evidence="2">
    <location>
        <begin position="70"/>
        <end position="218"/>
    </location>
</feature>
<evidence type="ECO:0000256" key="1">
    <source>
        <dbReference type="SAM" id="Phobius"/>
    </source>
</evidence>
<evidence type="ECO:0000259" key="2">
    <source>
        <dbReference type="SMART" id="SM00978"/>
    </source>
</evidence>
<reference evidence="3 4" key="1">
    <citation type="submission" date="2017-05" db="EMBL/GenBank/DDBJ databases">
        <title>Genomic insights into alkan degradation activity of Oleiphilus messinensis.</title>
        <authorList>
            <person name="Kozyavkin S.A."/>
            <person name="Slesarev A.I."/>
            <person name="Golyshin P.N."/>
            <person name="Korzhenkov A."/>
            <person name="Golyshina O.N."/>
            <person name="Toshchakov S.V."/>
        </authorList>
    </citation>
    <scope>NUCLEOTIDE SEQUENCE [LARGE SCALE GENOMIC DNA]</scope>
    <source>
        <strain evidence="3 4">ME102</strain>
    </source>
</reference>
<feature type="transmembrane region" description="Helical" evidence="1">
    <location>
        <begin position="41"/>
        <end position="61"/>
    </location>
</feature>
<dbReference type="SMART" id="SM00978">
    <property type="entry name" value="Tim44"/>
    <property type="match status" value="1"/>
</dbReference>
<organism evidence="3 4">
    <name type="scientific">Oleiphilus messinensis</name>
    <dbReference type="NCBI Taxonomy" id="141451"/>
    <lineage>
        <taxon>Bacteria</taxon>
        <taxon>Pseudomonadati</taxon>
        <taxon>Pseudomonadota</taxon>
        <taxon>Gammaproteobacteria</taxon>
        <taxon>Oceanospirillales</taxon>
        <taxon>Oleiphilaceae</taxon>
        <taxon>Oleiphilus</taxon>
    </lineage>
</organism>